<feature type="transmembrane region" description="Helical" evidence="1">
    <location>
        <begin position="95"/>
        <end position="117"/>
    </location>
</feature>
<accession>A0AAW8VTZ9</accession>
<dbReference type="RefSeq" id="WP_216780622.1">
    <property type="nucleotide sequence ID" value="NZ_JAGXBR010000025.1"/>
</dbReference>
<gene>
    <name evidence="2" type="ORF">RI536_04155</name>
</gene>
<keyword evidence="1" id="KW-1133">Transmembrane helix</keyword>
<keyword evidence="1" id="KW-0472">Membrane</keyword>
<evidence type="ECO:0000256" key="1">
    <source>
        <dbReference type="SAM" id="Phobius"/>
    </source>
</evidence>
<name>A0AAW8VTZ9_LACPE</name>
<reference evidence="2" key="1">
    <citation type="submission" date="2023-08" db="EMBL/GenBank/DDBJ databases">
        <authorList>
            <person name="Page C.A."/>
            <person name="Perez-Diaz I.M."/>
        </authorList>
    </citation>
    <scope>NUCLEOTIDE SEQUENCE</scope>
    <source>
        <strain evidence="2">7.8.46</strain>
    </source>
</reference>
<comment type="caution">
    <text evidence="2">The sequence shown here is derived from an EMBL/GenBank/DDBJ whole genome shotgun (WGS) entry which is preliminary data.</text>
</comment>
<evidence type="ECO:0000313" key="3">
    <source>
        <dbReference type="Proteomes" id="UP001267003"/>
    </source>
</evidence>
<feature type="transmembrane region" description="Helical" evidence="1">
    <location>
        <begin position="129"/>
        <end position="153"/>
    </location>
</feature>
<sequence length="236" mass="27208">MRKVIGEDAILILCLVTFLLFMFMGLKFPLTWSSIWQIPSYQMNTFKMIALNLPWLGVSFYHFVKMRASFEESFILTILRLGVIKRICWRYNVRLMRASVMVVIGYVGLAEFIAVVLKGKWLAMDQWNIWAPVLMLTLAFSIGLSQLVISIFVDTRVGLLVQSCYSLFSIIVARLLVLDSHAQLGVQIFFWPQWLTTVRLVNLHYSGVMMAMGMVIIILVLELALYIAVRRKDWLG</sequence>
<feature type="transmembrane region" description="Helical" evidence="1">
    <location>
        <begin position="203"/>
        <end position="229"/>
    </location>
</feature>
<evidence type="ECO:0000313" key="2">
    <source>
        <dbReference type="EMBL" id="MDT6989292.1"/>
    </source>
</evidence>
<dbReference type="EMBL" id="JAVLAQ010000001">
    <property type="protein sequence ID" value="MDT6989292.1"/>
    <property type="molecule type" value="Genomic_DNA"/>
</dbReference>
<protein>
    <submittedName>
        <fullName evidence="2">Uncharacterized protein</fullName>
    </submittedName>
</protein>
<feature type="transmembrane region" description="Helical" evidence="1">
    <location>
        <begin position="46"/>
        <end position="64"/>
    </location>
</feature>
<dbReference type="AlphaFoldDB" id="A0AAW8VTZ9"/>
<feature type="transmembrane region" description="Helical" evidence="1">
    <location>
        <begin position="9"/>
        <end position="26"/>
    </location>
</feature>
<organism evidence="2 3">
    <name type="scientific">Lactiplantibacillus pentosus</name>
    <name type="common">Lactobacillus pentosus</name>
    <dbReference type="NCBI Taxonomy" id="1589"/>
    <lineage>
        <taxon>Bacteria</taxon>
        <taxon>Bacillati</taxon>
        <taxon>Bacillota</taxon>
        <taxon>Bacilli</taxon>
        <taxon>Lactobacillales</taxon>
        <taxon>Lactobacillaceae</taxon>
        <taxon>Lactiplantibacillus</taxon>
    </lineage>
</organism>
<feature type="transmembrane region" description="Helical" evidence="1">
    <location>
        <begin position="165"/>
        <end position="191"/>
    </location>
</feature>
<dbReference type="Proteomes" id="UP001267003">
    <property type="component" value="Unassembled WGS sequence"/>
</dbReference>
<proteinExistence type="predicted"/>
<keyword evidence="1" id="KW-0812">Transmembrane</keyword>